<keyword evidence="3 8" id="KW-0812">Transmembrane</keyword>
<evidence type="ECO:0000256" key="3">
    <source>
        <dbReference type="ARBA" id="ARBA00022692"/>
    </source>
</evidence>
<dbReference type="PANTHER" id="PTHR42643">
    <property type="entry name" value="IONOTROPIC RECEPTOR 20A-RELATED"/>
    <property type="match status" value="1"/>
</dbReference>
<sequence length="572" mass="66244">FNPTLIILINSFFQEENGKSLQIILATSQFVHVTSNWLLITGKNISLLCFHCSSQTTTKIESIEENIVQEVAQIWRKLTRNLSHVTFMTRRPQLKYLEGRFPPNCEEYGDKRFLGDERLCMVALLAEQLKFKLTFDPFLAKFKNFSKTVTSMGFSSSSSPRVILELENWQVISLLKDYSSLPQTRHFWMSHGWMNDPLKFLLFLDKNTLNNSALLRPYDAVTWLLLGISVQFVSLILTMSYVTWRKSHDLCNTRIEYMSTLIHIHLMVLGSLFEQNPNERTAKKVITSFRILFGVWLLVSLILSNGYNGIVISFLCSAILPSDLPSRFESLAKVLSTYPVVTSDQIYITTQNKSVHYSEALIYEYLHAEKDGQKSDLGDNSYWKLPPNFAFISTELGITRWVHLLELMEGWKSRLLLWRPPDSEEDVDVVKVTTAFTMAKSGMAPVFNRYLGYVMQSGLPQLWAEKEIDLNIWREWEAYERCWGEWLNNRGGFWSTRECDKRGFEDKRDSEEGMEEIWPILGEESAKSLRLEALVSTFFAFLFGLGITGVFFLGEIFLRQVEEGYRRGKFLL</sequence>
<evidence type="ECO:0000256" key="8">
    <source>
        <dbReference type="SAM" id="Phobius"/>
    </source>
</evidence>
<feature type="transmembrane region" description="Helical" evidence="8">
    <location>
        <begin position="220"/>
        <end position="243"/>
    </location>
</feature>
<dbReference type="GO" id="GO:0005886">
    <property type="term" value="C:plasma membrane"/>
    <property type="evidence" value="ECO:0007669"/>
    <property type="project" value="UniProtKB-SubCell"/>
</dbReference>
<evidence type="ECO:0000256" key="4">
    <source>
        <dbReference type="ARBA" id="ARBA00022989"/>
    </source>
</evidence>
<dbReference type="Gene3D" id="1.10.287.70">
    <property type="match status" value="1"/>
</dbReference>
<proteinExistence type="predicted"/>
<evidence type="ECO:0000256" key="7">
    <source>
        <dbReference type="ARBA" id="ARBA00023180"/>
    </source>
</evidence>
<organism evidence="9 10">
    <name type="scientific">Folsomia candida</name>
    <name type="common">Springtail</name>
    <dbReference type="NCBI Taxonomy" id="158441"/>
    <lineage>
        <taxon>Eukaryota</taxon>
        <taxon>Metazoa</taxon>
        <taxon>Ecdysozoa</taxon>
        <taxon>Arthropoda</taxon>
        <taxon>Hexapoda</taxon>
        <taxon>Collembola</taxon>
        <taxon>Entomobryomorpha</taxon>
        <taxon>Isotomoidea</taxon>
        <taxon>Isotomidae</taxon>
        <taxon>Proisotominae</taxon>
        <taxon>Folsomia</taxon>
    </lineage>
</organism>
<keyword evidence="2" id="KW-1003">Cell membrane</keyword>
<evidence type="ECO:0000256" key="1">
    <source>
        <dbReference type="ARBA" id="ARBA00004651"/>
    </source>
</evidence>
<evidence type="ECO:0000313" key="10">
    <source>
        <dbReference type="Proteomes" id="UP000198287"/>
    </source>
</evidence>
<protein>
    <submittedName>
        <fullName evidence="9">Glutamate receptor ionotropic, delta-1</fullName>
    </submittedName>
</protein>
<keyword evidence="4 8" id="KW-1133">Transmembrane helix</keyword>
<evidence type="ECO:0000256" key="5">
    <source>
        <dbReference type="ARBA" id="ARBA00023136"/>
    </source>
</evidence>
<keyword evidence="10" id="KW-1185">Reference proteome</keyword>
<evidence type="ECO:0000256" key="2">
    <source>
        <dbReference type="ARBA" id="ARBA00022475"/>
    </source>
</evidence>
<feature type="transmembrane region" description="Helical" evidence="8">
    <location>
        <begin position="533"/>
        <end position="558"/>
    </location>
</feature>
<dbReference type="AlphaFoldDB" id="A0A226DZI7"/>
<feature type="transmembrane region" description="Helical" evidence="8">
    <location>
        <begin position="293"/>
        <end position="320"/>
    </location>
</feature>
<dbReference type="PANTHER" id="PTHR42643:SF24">
    <property type="entry name" value="IONOTROPIC RECEPTOR 60A"/>
    <property type="match status" value="1"/>
</dbReference>
<gene>
    <name evidence="9" type="ORF">Fcan01_14159</name>
</gene>
<name>A0A226DZI7_FOLCA</name>
<keyword evidence="5 8" id="KW-0472">Membrane</keyword>
<evidence type="ECO:0000313" key="9">
    <source>
        <dbReference type="EMBL" id="OXA50629.1"/>
    </source>
</evidence>
<dbReference type="Proteomes" id="UP000198287">
    <property type="component" value="Unassembled WGS sequence"/>
</dbReference>
<dbReference type="EMBL" id="LNIX01000008">
    <property type="protein sequence ID" value="OXA50629.1"/>
    <property type="molecule type" value="Genomic_DNA"/>
</dbReference>
<comment type="caution">
    <text evidence="9">The sequence shown here is derived from an EMBL/GenBank/DDBJ whole genome shotgun (WGS) entry which is preliminary data.</text>
</comment>
<keyword evidence="7" id="KW-0325">Glycoprotein</keyword>
<accession>A0A226DZI7</accession>
<evidence type="ECO:0000256" key="6">
    <source>
        <dbReference type="ARBA" id="ARBA00023170"/>
    </source>
</evidence>
<feature type="non-terminal residue" evidence="9">
    <location>
        <position position="1"/>
    </location>
</feature>
<keyword evidence="6 9" id="KW-0675">Receptor</keyword>
<reference evidence="9 10" key="1">
    <citation type="submission" date="2015-12" db="EMBL/GenBank/DDBJ databases">
        <title>The genome of Folsomia candida.</title>
        <authorList>
            <person name="Faddeeva A."/>
            <person name="Derks M.F."/>
            <person name="Anvar Y."/>
            <person name="Smit S."/>
            <person name="Van Straalen N."/>
            <person name="Roelofs D."/>
        </authorList>
    </citation>
    <scope>NUCLEOTIDE SEQUENCE [LARGE SCALE GENOMIC DNA]</scope>
    <source>
        <strain evidence="9 10">VU population</strain>
        <tissue evidence="9">Whole body</tissue>
    </source>
</reference>
<comment type="subcellular location">
    <subcellularLocation>
        <location evidence="1">Cell membrane</location>
        <topology evidence="1">Multi-pass membrane protein</topology>
    </subcellularLocation>
</comment>
<dbReference type="InterPro" id="IPR052192">
    <property type="entry name" value="Insect_Ionotropic_Sensory_Rcpt"/>
</dbReference>